<dbReference type="Pfam" id="PF00583">
    <property type="entry name" value="Acetyltransf_1"/>
    <property type="match status" value="1"/>
</dbReference>
<dbReference type="PANTHER" id="PTHR43877">
    <property type="entry name" value="AMINOALKYLPHOSPHONATE N-ACETYLTRANSFERASE-RELATED-RELATED"/>
    <property type="match status" value="1"/>
</dbReference>
<dbReference type="SUPFAM" id="SSF55729">
    <property type="entry name" value="Acyl-CoA N-acyltransferases (Nat)"/>
    <property type="match status" value="1"/>
</dbReference>
<dbReference type="GO" id="GO:0016747">
    <property type="term" value="F:acyltransferase activity, transferring groups other than amino-acyl groups"/>
    <property type="evidence" value="ECO:0007669"/>
    <property type="project" value="InterPro"/>
</dbReference>
<sequence>MDIREASGKDIPIILGLLYELGRPKPQKDSDIESFRKLIKKYITDSDKKIILAQLDDTEIIAMVSIIFLPRLNQNSLELYIPELIVRDKFQNQGVGKKLINSCISIGKEKKCHRIRLESGNQRKESHKFYKKLGFEQSGLSFTKNLN</sequence>
<evidence type="ECO:0000256" key="1">
    <source>
        <dbReference type="ARBA" id="ARBA00022679"/>
    </source>
</evidence>
<dbReference type="PROSITE" id="PS51186">
    <property type="entry name" value="GNAT"/>
    <property type="match status" value="1"/>
</dbReference>
<keyword evidence="5" id="KW-1185">Reference proteome</keyword>
<accession>A0A7D5MBT1</accession>
<dbReference type="AlphaFoldDB" id="A0A7D5MBT1"/>
<dbReference type="Gene3D" id="3.40.630.30">
    <property type="match status" value="1"/>
</dbReference>
<evidence type="ECO:0000313" key="4">
    <source>
        <dbReference type="EMBL" id="QLH07849.1"/>
    </source>
</evidence>
<protein>
    <submittedName>
        <fullName evidence="4">N-acetyltransferase</fullName>
    </submittedName>
</protein>
<dbReference type="InterPro" id="IPR050832">
    <property type="entry name" value="Bact_Acetyltransf"/>
</dbReference>
<name>A0A7D5MBT1_9ARCH</name>
<keyword evidence="1 4" id="KW-0808">Transferase</keyword>
<gene>
    <name evidence="4" type="ORF">C5F50_01245</name>
</gene>
<feature type="domain" description="N-acetyltransferase" evidence="3">
    <location>
        <begin position="1"/>
        <end position="147"/>
    </location>
</feature>
<organism evidence="4 5">
    <name type="scientific">Nitrosopumilus ureiphilus</name>
    <dbReference type="NCBI Taxonomy" id="1470067"/>
    <lineage>
        <taxon>Archaea</taxon>
        <taxon>Nitrososphaerota</taxon>
        <taxon>Nitrososphaeria</taxon>
        <taxon>Nitrosopumilales</taxon>
        <taxon>Nitrosopumilaceae</taxon>
        <taxon>Nitrosopumilus</taxon>
    </lineage>
</organism>
<dbReference type="CDD" id="cd04301">
    <property type="entry name" value="NAT_SF"/>
    <property type="match status" value="1"/>
</dbReference>
<evidence type="ECO:0000313" key="5">
    <source>
        <dbReference type="Proteomes" id="UP000509478"/>
    </source>
</evidence>
<dbReference type="EMBL" id="CP026995">
    <property type="protein sequence ID" value="QLH07849.1"/>
    <property type="molecule type" value="Genomic_DNA"/>
</dbReference>
<dbReference type="KEGG" id="nue:C5F50_01245"/>
<evidence type="ECO:0000256" key="2">
    <source>
        <dbReference type="ARBA" id="ARBA00023315"/>
    </source>
</evidence>
<dbReference type="InterPro" id="IPR016181">
    <property type="entry name" value="Acyl_CoA_acyltransferase"/>
</dbReference>
<evidence type="ECO:0000259" key="3">
    <source>
        <dbReference type="PROSITE" id="PS51186"/>
    </source>
</evidence>
<proteinExistence type="predicted"/>
<keyword evidence="2" id="KW-0012">Acyltransferase</keyword>
<dbReference type="Proteomes" id="UP000509478">
    <property type="component" value="Chromosome"/>
</dbReference>
<dbReference type="InterPro" id="IPR000182">
    <property type="entry name" value="GNAT_dom"/>
</dbReference>
<reference evidence="4 5" key="1">
    <citation type="submission" date="2018-02" db="EMBL/GenBank/DDBJ databases">
        <title>Complete genome of Nitrosopumilus ureaphilus PS0.</title>
        <authorList>
            <person name="Qin W."/>
            <person name="Zheng Y."/>
            <person name="Stahl D.A."/>
        </authorList>
    </citation>
    <scope>NUCLEOTIDE SEQUENCE [LARGE SCALE GENOMIC DNA]</scope>
    <source>
        <strain evidence="4 5">PS0</strain>
    </source>
</reference>